<sequence>MQSQNRKRAPVWTEQEVLDLIAVWGEEFMLSELHSKRQNAKTLQKISEATRDRGFSRDATQCRVNLKELRQAYQKTKESNGCSGTEHQKCRFYAELHAVLGGAATTTPPLSVDSDDGVLSAMPEDFVDGEDEED</sequence>
<name>M7BLX9_CHEMY</name>
<evidence type="ECO:0000259" key="2">
    <source>
        <dbReference type="Pfam" id="PF13837"/>
    </source>
</evidence>
<dbReference type="PANTHER" id="PTHR47595">
    <property type="entry name" value="HEAT SHOCK 70 KDA PROTEIN 14"/>
    <property type="match status" value="1"/>
</dbReference>
<dbReference type="InterPro" id="IPR044822">
    <property type="entry name" value="Myb_DNA-bind_4"/>
</dbReference>
<gene>
    <name evidence="3" type="ORF">UY3_04582</name>
</gene>
<evidence type="ECO:0000256" key="1">
    <source>
        <dbReference type="SAM" id="MobiDB-lite"/>
    </source>
</evidence>
<dbReference type="AlphaFoldDB" id="M7BLX9"/>
<dbReference type="Proteomes" id="UP000031443">
    <property type="component" value="Unassembled WGS sequence"/>
</dbReference>
<feature type="domain" description="Myb/SANT-like DNA-binding" evidence="2">
    <location>
        <begin position="11"/>
        <end position="98"/>
    </location>
</feature>
<reference evidence="4" key="1">
    <citation type="journal article" date="2013" name="Nat. Genet.">
        <title>The draft genomes of soft-shell turtle and green sea turtle yield insights into the development and evolution of the turtle-specific body plan.</title>
        <authorList>
            <person name="Wang Z."/>
            <person name="Pascual-Anaya J."/>
            <person name="Zadissa A."/>
            <person name="Li W."/>
            <person name="Niimura Y."/>
            <person name="Huang Z."/>
            <person name="Li C."/>
            <person name="White S."/>
            <person name="Xiong Z."/>
            <person name="Fang D."/>
            <person name="Wang B."/>
            <person name="Ming Y."/>
            <person name="Chen Y."/>
            <person name="Zheng Y."/>
            <person name="Kuraku S."/>
            <person name="Pignatelli M."/>
            <person name="Herrero J."/>
            <person name="Beal K."/>
            <person name="Nozawa M."/>
            <person name="Li Q."/>
            <person name="Wang J."/>
            <person name="Zhang H."/>
            <person name="Yu L."/>
            <person name="Shigenobu S."/>
            <person name="Wang J."/>
            <person name="Liu J."/>
            <person name="Flicek P."/>
            <person name="Searle S."/>
            <person name="Wang J."/>
            <person name="Kuratani S."/>
            <person name="Yin Y."/>
            <person name="Aken B."/>
            <person name="Zhang G."/>
            <person name="Irie N."/>
        </authorList>
    </citation>
    <scope>NUCLEOTIDE SEQUENCE [LARGE SCALE GENOMIC DNA]</scope>
</reference>
<dbReference type="PANTHER" id="PTHR47595:SF1">
    <property type="entry name" value="MYB_SANT-LIKE DNA-BINDING DOMAIN-CONTAINING PROTEIN"/>
    <property type="match status" value="1"/>
</dbReference>
<evidence type="ECO:0000313" key="3">
    <source>
        <dbReference type="EMBL" id="EMP38239.1"/>
    </source>
</evidence>
<dbReference type="Gene3D" id="1.10.10.60">
    <property type="entry name" value="Homeodomain-like"/>
    <property type="match status" value="1"/>
</dbReference>
<organism evidence="3 4">
    <name type="scientific">Chelonia mydas</name>
    <name type="common">Green sea-turtle</name>
    <name type="synonym">Chelonia agassizi</name>
    <dbReference type="NCBI Taxonomy" id="8469"/>
    <lineage>
        <taxon>Eukaryota</taxon>
        <taxon>Metazoa</taxon>
        <taxon>Chordata</taxon>
        <taxon>Craniata</taxon>
        <taxon>Vertebrata</taxon>
        <taxon>Euteleostomi</taxon>
        <taxon>Archelosauria</taxon>
        <taxon>Testudinata</taxon>
        <taxon>Testudines</taxon>
        <taxon>Cryptodira</taxon>
        <taxon>Durocryptodira</taxon>
        <taxon>Americhelydia</taxon>
        <taxon>Chelonioidea</taxon>
        <taxon>Cheloniidae</taxon>
        <taxon>Chelonia</taxon>
    </lineage>
</organism>
<dbReference type="EMBL" id="KB520360">
    <property type="protein sequence ID" value="EMP38239.1"/>
    <property type="molecule type" value="Genomic_DNA"/>
</dbReference>
<accession>M7BLX9</accession>
<dbReference type="Pfam" id="PF13837">
    <property type="entry name" value="Myb_DNA-bind_4"/>
    <property type="match status" value="1"/>
</dbReference>
<protein>
    <recommendedName>
        <fullName evidence="2">Myb/SANT-like DNA-binding domain-containing protein</fullName>
    </recommendedName>
</protein>
<proteinExistence type="predicted"/>
<keyword evidence="4" id="KW-1185">Reference proteome</keyword>
<evidence type="ECO:0000313" key="4">
    <source>
        <dbReference type="Proteomes" id="UP000031443"/>
    </source>
</evidence>
<feature type="region of interest" description="Disordered" evidence="1">
    <location>
        <begin position="105"/>
        <end position="134"/>
    </location>
</feature>
<feature type="compositionally biased region" description="Acidic residues" evidence="1">
    <location>
        <begin position="125"/>
        <end position="134"/>
    </location>
</feature>